<feature type="compositionally biased region" description="Polar residues" evidence="2">
    <location>
        <begin position="231"/>
        <end position="243"/>
    </location>
</feature>
<organism evidence="4 5">
    <name type="scientific">Romanomermis culicivorax</name>
    <name type="common">Nematode worm</name>
    <dbReference type="NCBI Taxonomy" id="13658"/>
    <lineage>
        <taxon>Eukaryota</taxon>
        <taxon>Metazoa</taxon>
        <taxon>Ecdysozoa</taxon>
        <taxon>Nematoda</taxon>
        <taxon>Enoplea</taxon>
        <taxon>Dorylaimia</taxon>
        <taxon>Mermithida</taxon>
        <taxon>Mermithoidea</taxon>
        <taxon>Mermithidae</taxon>
        <taxon>Romanomermis</taxon>
    </lineage>
</organism>
<feature type="domain" description="RRM" evidence="3">
    <location>
        <begin position="2"/>
        <end position="74"/>
    </location>
</feature>
<dbReference type="WBParaSite" id="nRc.2.0.1.t45732-RA">
    <property type="protein sequence ID" value="nRc.2.0.1.t45732-RA"/>
    <property type="gene ID" value="nRc.2.0.1.g45732"/>
</dbReference>
<dbReference type="PANTHER" id="PTHR23147">
    <property type="entry name" value="SERINE/ARGININE RICH SPLICING FACTOR"/>
    <property type="match status" value="1"/>
</dbReference>
<feature type="region of interest" description="Disordered" evidence="2">
    <location>
        <begin position="201"/>
        <end position="302"/>
    </location>
</feature>
<dbReference type="SMART" id="SM00360">
    <property type="entry name" value="RRM"/>
    <property type="match status" value="1"/>
</dbReference>
<reference evidence="5" key="1">
    <citation type="submission" date="2022-11" db="UniProtKB">
        <authorList>
            <consortium name="WormBaseParasite"/>
        </authorList>
    </citation>
    <scope>IDENTIFICATION</scope>
</reference>
<protein>
    <submittedName>
        <fullName evidence="5">RRM domain-containing protein</fullName>
    </submittedName>
</protein>
<dbReference type="Pfam" id="PF00076">
    <property type="entry name" value="RRM_1"/>
    <property type="match status" value="1"/>
</dbReference>
<dbReference type="SUPFAM" id="SSF54928">
    <property type="entry name" value="RNA-binding domain, RBD"/>
    <property type="match status" value="1"/>
</dbReference>
<keyword evidence="4" id="KW-1185">Reference proteome</keyword>
<evidence type="ECO:0000256" key="1">
    <source>
        <dbReference type="PROSITE-ProRule" id="PRU00176"/>
    </source>
</evidence>
<dbReference type="AlphaFoldDB" id="A0A915L4P9"/>
<sequence>MVKIFVGNCSDDSTSDELRTAFSQYGRVTEADIISGKGFGFVHMDSQADADAAVSALDGTNFCGQKIRVEFSSGGRGGRGGGFGGRGGGGGGPMRREFRNSSRGGGGGDRFGGRDYNERSGRDHGSNGRDYGSGRGNYSRSPIRNRGSSGRYEDNPYSRGGSDQYQSKYRGTKGCVYTVLEKFFLEGGYWLTFCVTNVSVDNQSPPSYQSRSSDRRQRSPPPPERVRPYSTNFYEQHSTTDQGYNRREPSDSYRSQYDNGANGYYERRAPTDAYSGSRGGVGASDAGTYYAGRMDRSPPPSG</sequence>
<feature type="compositionally biased region" description="Basic and acidic residues" evidence="2">
    <location>
        <begin position="111"/>
        <end position="127"/>
    </location>
</feature>
<dbReference type="InterPro" id="IPR012677">
    <property type="entry name" value="Nucleotide-bd_a/b_plait_sf"/>
</dbReference>
<feature type="region of interest" description="Disordered" evidence="2">
    <location>
        <begin position="70"/>
        <end position="168"/>
    </location>
</feature>
<dbReference type="Proteomes" id="UP000887565">
    <property type="component" value="Unplaced"/>
</dbReference>
<accession>A0A915L4P9</accession>
<dbReference type="InterPro" id="IPR000504">
    <property type="entry name" value="RRM_dom"/>
</dbReference>
<dbReference type="Gene3D" id="3.30.70.330">
    <property type="match status" value="1"/>
</dbReference>
<dbReference type="InterPro" id="IPR050907">
    <property type="entry name" value="SRSF"/>
</dbReference>
<feature type="compositionally biased region" description="Gly residues" evidence="2">
    <location>
        <begin position="74"/>
        <end position="93"/>
    </location>
</feature>
<dbReference type="InterPro" id="IPR035979">
    <property type="entry name" value="RBD_domain_sf"/>
</dbReference>
<keyword evidence="1" id="KW-0694">RNA-binding</keyword>
<evidence type="ECO:0000259" key="3">
    <source>
        <dbReference type="PROSITE" id="PS50102"/>
    </source>
</evidence>
<dbReference type="OMA" id="NERRNDY"/>
<dbReference type="GO" id="GO:0003723">
    <property type="term" value="F:RNA binding"/>
    <property type="evidence" value="ECO:0007669"/>
    <property type="project" value="UniProtKB-UniRule"/>
</dbReference>
<proteinExistence type="predicted"/>
<evidence type="ECO:0000313" key="4">
    <source>
        <dbReference type="Proteomes" id="UP000887565"/>
    </source>
</evidence>
<name>A0A915L4P9_ROMCU</name>
<evidence type="ECO:0000256" key="2">
    <source>
        <dbReference type="SAM" id="MobiDB-lite"/>
    </source>
</evidence>
<evidence type="ECO:0000313" key="5">
    <source>
        <dbReference type="WBParaSite" id="nRc.2.0.1.t45732-RA"/>
    </source>
</evidence>
<dbReference type="PROSITE" id="PS50102">
    <property type="entry name" value="RRM"/>
    <property type="match status" value="1"/>
</dbReference>
<feature type="compositionally biased region" description="Polar residues" evidence="2">
    <location>
        <begin position="136"/>
        <end position="148"/>
    </location>
</feature>